<reference evidence="5" key="1">
    <citation type="submission" date="2016-10" db="EMBL/GenBank/DDBJ databases">
        <authorList>
            <person name="Varghese N."/>
            <person name="Submissions S."/>
        </authorList>
    </citation>
    <scope>NUCLEOTIDE SEQUENCE [LARGE SCALE GENOMIC DNA]</scope>
    <source>
        <strain evidence="5">DSM 17724</strain>
    </source>
</reference>
<name>A0A1I0PEX1_9FLAO</name>
<sequence length="273" mass="29982">MIIAQNTIMKTFLLIGAFVGINSQMNAQTTIFNETFETNSPTVNDWSFLDNDGDSQNWTIDDEPANTDPWGYTGRIYVSLSAGTTPDNVLISPVINLPAGATTLSYQVGGFFPSLPEEHYAVYVLPSNAVFTGSEAPVFEETLTAAEASMAATRTADISAIAGQDVKIYFRHYGTNNQLAIILDNVKITQNVLATSEVSHAEKIGLYPNPVSDFINLKTQSKIIYSEVYDMSGRKINIELNDNKLDVRNLQSGNYIIKIGTKEGITSQKFIKK</sequence>
<feature type="domain" description="Cleaved adhesin" evidence="2">
    <location>
        <begin position="30"/>
        <end position="188"/>
    </location>
</feature>
<evidence type="ECO:0000256" key="1">
    <source>
        <dbReference type="ARBA" id="ARBA00022729"/>
    </source>
</evidence>
<organism evidence="4 5">
    <name type="scientific">Chryseobacterium wanjuense</name>
    <dbReference type="NCBI Taxonomy" id="356305"/>
    <lineage>
        <taxon>Bacteria</taxon>
        <taxon>Pseudomonadati</taxon>
        <taxon>Bacteroidota</taxon>
        <taxon>Flavobacteriia</taxon>
        <taxon>Flavobacteriales</taxon>
        <taxon>Weeksellaceae</taxon>
        <taxon>Chryseobacterium group</taxon>
        <taxon>Chryseobacterium</taxon>
    </lineage>
</organism>
<dbReference type="InterPro" id="IPR011628">
    <property type="entry name" value="Cleaved_adhesin"/>
</dbReference>
<dbReference type="Pfam" id="PF07675">
    <property type="entry name" value="Cleaved_Adhesin"/>
    <property type="match status" value="1"/>
</dbReference>
<dbReference type="EMBL" id="FOIU01000001">
    <property type="protein sequence ID" value="SEW12880.1"/>
    <property type="molecule type" value="Genomic_DNA"/>
</dbReference>
<accession>A0A1I0PEX1</accession>
<evidence type="ECO:0000313" key="4">
    <source>
        <dbReference type="EMBL" id="SEW12880.1"/>
    </source>
</evidence>
<keyword evidence="1" id="KW-0732">Signal</keyword>
<protein>
    <submittedName>
        <fullName evidence="4">Por secretion system C-terminal sorting domain-containing protein</fullName>
    </submittedName>
</protein>
<feature type="domain" description="Secretion system C-terminal sorting" evidence="3">
    <location>
        <begin position="206"/>
        <end position="271"/>
    </location>
</feature>
<dbReference type="Gene3D" id="2.60.120.200">
    <property type="match status" value="1"/>
</dbReference>
<evidence type="ECO:0000259" key="3">
    <source>
        <dbReference type="Pfam" id="PF18962"/>
    </source>
</evidence>
<gene>
    <name evidence="4" type="ORF">SAMN05421841_1179</name>
</gene>
<proteinExistence type="predicted"/>
<dbReference type="NCBIfam" id="NF038128">
    <property type="entry name" value="choice_anch_J"/>
    <property type="match status" value="1"/>
</dbReference>
<keyword evidence="5" id="KW-1185">Reference proteome</keyword>
<dbReference type="NCBIfam" id="TIGR04183">
    <property type="entry name" value="Por_Secre_tail"/>
    <property type="match status" value="1"/>
</dbReference>
<dbReference type="Pfam" id="PF18962">
    <property type="entry name" value="Por_Secre_tail"/>
    <property type="match status" value="1"/>
</dbReference>
<dbReference type="Proteomes" id="UP000199469">
    <property type="component" value="Unassembled WGS sequence"/>
</dbReference>
<dbReference type="InterPro" id="IPR026444">
    <property type="entry name" value="Secre_tail"/>
</dbReference>
<dbReference type="STRING" id="356305.SAMN05421841_1179"/>
<evidence type="ECO:0000313" key="5">
    <source>
        <dbReference type="Proteomes" id="UP000199469"/>
    </source>
</evidence>
<dbReference type="AlphaFoldDB" id="A0A1I0PEX1"/>
<evidence type="ECO:0000259" key="2">
    <source>
        <dbReference type="Pfam" id="PF07675"/>
    </source>
</evidence>